<accession>A0A559TJZ8</accession>
<organism evidence="1 2">
    <name type="scientific">Rhizobium mongolense USDA 1844</name>
    <dbReference type="NCBI Taxonomy" id="1079460"/>
    <lineage>
        <taxon>Bacteria</taxon>
        <taxon>Pseudomonadati</taxon>
        <taxon>Pseudomonadota</taxon>
        <taxon>Alphaproteobacteria</taxon>
        <taxon>Hyphomicrobiales</taxon>
        <taxon>Rhizobiaceae</taxon>
        <taxon>Rhizobium/Agrobacterium group</taxon>
        <taxon>Rhizobium</taxon>
    </lineage>
</organism>
<proteinExistence type="predicted"/>
<dbReference type="EMBL" id="VISO01000001">
    <property type="protein sequence ID" value="TVZ74933.1"/>
    <property type="molecule type" value="Genomic_DNA"/>
</dbReference>
<dbReference type="AlphaFoldDB" id="A0A559TJZ8"/>
<gene>
    <name evidence="1" type="ORF">BCL32_0269</name>
</gene>
<dbReference type="RefSeq" id="WP_022718809.1">
    <property type="nucleotide sequence ID" value="NZ_ATTQ01000031.1"/>
</dbReference>
<protein>
    <submittedName>
        <fullName evidence="1">Uncharacterized protein</fullName>
    </submittedName>
</protein>
<comment type="caution">
    <text evidence="1">The sequence shown here is derived from an EMBL/GenBank/DDBJ whole genome shotgun (WGS) entry which is preliminary data.</text>
</comment>
<evidence type="ECO:0000313" key="1">
    <source>
        <dbReference type="EMBL" id="TVZ74933.1"/>
    </source>
</evidence>
<evidence type="ECO:0000313" key="2">
    <source>
        <dbReference type="Proteomes" id="UP000319824"/>
    </source>
</evidence>
<sequence length="151" mass="16382">MSVISAVVTSDKIVLTEGTFNEDGTVTLIKDETFDLEEGDRQLAYVVMHRRLADRLGKGIEQVVLKASAGGQYAAKTAVLHSAELRGVFLSAVPGGVSVKQLQKNNLSRNFGSRKVDAYLKDDDFFSEKFAGASLRKGSREAAFLLLAARD</sequence>
<dbReference type="Proteomes" id="UP000319824">
    <property type="component" value="Unassembled WGS sequence"/>
</dbReference>
<reference evidence="1 2" key="1">
    <citation type="submission" date="2019-06" db="EMBL/GenBank/DDBJ databases">
        <title>Pac Bio to generate improved reference genome sequences for organisms with transposon mutant libraries (support for FEBA project).</title>
        <authorList>
            <person name="Blow M."/>
        </authorList>
    </citation>
    <scope>NUCLEOTIDE SEQUENCE [LARGE SCALE GENOMIC DNA]</scope>
    <source>
        <strain evidence="1 2">USDA 1844</strain>
    </source>
</reference>
<name>A0A559TJZ8_9HYPH</name>